<evidence type="ECO:0000256" key="1">
    <source>
        <dbReference type="SAM" id="Phobius"/>
    </source>
</evidence>
<accession>E3NI47</accession>
<feature type="transmembrane region" description="Helical" evidence="1">
    <location>
        <begin position="110"/>
        <end position="143"/>
    </location>
</feature>
<dbReference type="EMBL" id="DS268693">
    <property type="protein sequence ID" value="EFO98751.1"/>
    <property type="molecule type" value="Genomic_DNA"/>
</dbReference>
<dbReference type="InParanoid" id="E3NI47"/>
<dbReference type="OrthoDB" id="5805707at2759"/>
<evidence type="ECO:0000313" key="2">
    <source>
        <dbReference type="EMBL" id="EFO98751.1"/>
    </source>
</evidence>
<feature type="transmembrane region" description="Helical" evidence="1">
    <location>
        <begin position="47"/>
        <end position="71"/>
    </location>
</feature>
<feature type="transmembrane region" description="Helical" evidence="1">
    <location>
        <begin position="155"/>
        <end position="178"/>
    </location>
</feature>
<dbReference type="Proteomes" id="UP000008281">
    <property type="component" value="Unassembled WGS sequence"/>
</dbReference>
<protein>
    <submittedName>
        <fullName evidence="2">Uncharacterized protein</fullName>
    </submittedName>
</protein>
<keyword evidence="1" id="KW-0472">Membrane</keyword>
<evidence type="ECO:0000313" key="3">
    <source>
        <dbReference type="Proteomes" id="UP000008281"/>
    </source>
</evidence>
<keyword evidence="1" id="KW-0812">Transmembrane</keyword>
<organism evidence="3">
    <name type="scientific">Caenorhabditis remanei</name>
    <name type="common">Caenorhabditis vulgaris</name>
    <dbReference type="NCBI Taxonomy" id="31234"/>
    <lineage>
        <taxon>Eukaryota</taxon>
        <taxon>Metazoa</taxon>
        <taxon>Ecdysozoa</taxon>
        <taxon>Nematoda</taxon>
        <taxon>Chromadorea</taxon>
        <taxon>Rhabditida</taxon>
        <taxon>Rhabditina</taxon>
        <taxon>Rhabditomorpha</taxon>
        <taxon>Rhabditoidea</taxon>
        <taxon>Rhabditidae</taxon>
        <taxon>Peloderinae</taxon>
        <taxon>Caenorhabditis</taxon>
    </lineage>
</organism>
<proteinExistence type="predicted"/>
<dbReference type="OMA" id="HRARIYN"/>
<keyword evidence="3" id="KW-1185">Reference proteome</keyword>
<dbReference type="HOGENOM" id="CLU_1027578_0_0_1"/>
<name>E3NI47_CAERE</name>
<keyword evidence="1" id="KW-1133">Transmembrane helix</keyword>
<dbReference type="AlphaFoldDB" id="E3NI47"/>
<gene>
    <name evidence="2" type="ORF">CRE_25922</name>
</gene>
<sequence length="271" mass="31188">MQSDFNLPHRQQAVTRTHHHLHQSLPRHRPRPQHGCHVFCRECFNRIFLGSLAFKLYLVVAWCLGLTGLMYLKRDMPDSTRAVYTTICLIYLLSQNAGLLGVFTQNERIFIPYAIVLVVTIVANTILISLSMVLIIAKYLAFISITQGFLWDHPILVFLGSIVFFVYNGLCLASMIHLCSDFDKKRILTERRQREEAAHRARIYNRLVELNNRDQPITVNLDSPPKYSNLSTKSETVCTPPPGYSQLKDLEEKYDKSEKTSQRALFLDSSE</sequence>
<feature type="transmembrane region" description="Helical" evidence="1">
    <location>
        <begin position="83"/>
        <end position="103"/>
    </location>
</feature>
<reference evidence="2" key="1">
    <citation type="submission" date="2007-07" db="EMBL/GenBank/DDBJ databases">
        <title>PCAP assembly of the Caenorhabditis remanei genome.</title>
        <authorList>
            <consortium name="The Caenorhabditis remanei Sequencing Consortium"/>
            <person name="Wilson R.K."/>
        </authorList>
    </citation>
    <scope>NUCLEOTIDE SEQUENCE [LARGE SCALE GENOMIC DNA]</scope>
    <source>
        <strain evidence="2">PB4641</strain>
    </source>
</reference>
<dbReference type="eggNOG" id="ENOG502THJV">
    <property type="taxonomic scope" value="Eukaryota"/>
</dbReference>
<dbReference type="FunCoup" id="E3NI47">
    <property type="interactions" value="1732"/>
</dbReference>